<evidence type="ECO:0000256" key="3">
    <source>
        <dbReference type="PIRSR" id="PIRSR601952-2"/>
    </source>
</evidence>
<keyword evidence="3" id="KW-0862">Zinc</keyword>
<proteinExistence type="inferred from homology"/>
<feature type="binding site" evidence="3">
    <location>
        <position position="207"/>
    </location>
    <ligand>
        <name>Zn(2+)</name>
        <dbReference type="ChEBI" id="CHEBI:29105"/>
        <label>2</label>
    </ligand>
</feature>
<dbReference type="PRINTS" id="PR00113">
    <property type="entry name" value="ALKPHPHTASE"/>
</dbReference>
<dbReference type="Pfam" id="PF00245">
    <property type="entry name" value="Alk_phosphatase"/>
    <property type="match status" value="1"/>
</dbReference>
<feature type="binding site" evidence="3">
    <location>
        <position position="165"/>
    </location>
    <ligand>
        <name>Zn(2+)</name>
        <dbReference type="ChEBI" id="CHEBI:29105"/>
        <label>2</label>
    </ligand>
</feature>
<accession>A0AAV4B718</accession>
<dbReference type="SMART" id="SM00098">
    <property type="entry name" value="alkPPc"/>
    <property type="match status" value="1"/>
</dbReference>
<dbReference type="Gene3D" id="3.40.720.10">
    <property type="entry name" value="Alkaline Phosphatase, subunit A"/>
    <property type="match status" value="1"/>
</dbReference>
<keyword evidence="3" id="KW-0479">Metal-binding</keyword>
<gene>
    <name evidence="5" type="ORF">PoB_004275600</name>
</gene>
<dbReference type="Proteomes" id="UP000735302">
    <property type="component" value="Unassembled WGS sequence"/>
</dbReference>
<dbReference type="PANTHER" id="PTHR11596:SF5">
    <property type="entry name" value="ALKALINE PHOSPHATASE"/>
    <property type="match status" value="1"/>
</dbReference>
<protein>
    <recommendedName>
        <fullName evidence="1">alkaline phosphatase</fullName>
        <ecNumber evidence="1">3.1.3.1</ecNumber>
    </recommendedName>
</protein>
<dbReference type="InterPro" id="IPR001952">
    <property type="entry name" value="Alkaline_phosphatase"/>
</dbReference>
<comment type="cofactor">
    <cofactor evidence="3">
        <name>Zn(2+)</name>
        <dbReference type="ChEBI" id="CHEBI:29105"/>
    </cofactor>
    <text evidence="3">Binds 2 Zn(2+) ions.</text>
</comment>
<keyword evidence="6" id="KW-1185">Reference proteome</keyword>
<dbReference type="GO" id="GO:0046872">
    <property type="term" value="F:metal ion binding"/>
    <property type="evidence" value="ECO:0007669"/>
    <property type="project" value="UniProtKB-KW"/>
</dbReference>
<organism evidence="5 6">
    <name type="scientific">Plakobranchus ocellatus</name>
    <dbReference type="NCBI Taxonomy" id="259542"/>
    <lineage>
        <taxon>Eukaryota</taxon>
        <taxon>Metazoa</taxon>
        <taxon>Spiralia</taxon>
        <taxon>Lophotrochozoa</taxon>
        <taxon>Mollusca</taxon>
        <taxon>Gastropoda</taxon>
        <taxon>Heterobranchia</taxon>
        <taxon>Euthyneura</taxon>
        <taxon>Panpulmonata</taxon>
        <taxon>Sacoglossa</taxon>
        <taxon>Placobranchoidea</taxon>
        <taxon>Plakobranchidae</taxon>
        <taxon>Plakobranchus</taxon>
    </lineage>
</organism>
<dbReference type="EMBL" id="BLXT01004654">
    <property type="protein sequence ID" value="GFO16251.1"/>
    <property type="molecule type" value="Genomic_DNA"/>
</dbReference>
<sequence>MAQGLASPPEIFRDLQSRVRSKLEKNHSDIPDSERACKDIAYQLVKENPRIQVILGGGRRNFLPQNSTEPNRSEARRTDGLNLVEEWKQEKMSHGFTHSYVYDKEGFDRVNPTNTDYLLGLFTRSHMEYEAEHDNTKEPSMAEMTSKAIQILSKNPNGFYLGRIDHANHANKAHKTFADVEAMNQAVHNAQRLTSDRETQIVVTADHTHVLALAGYASRGHNILGLSTVDGELNTYRASDDKPYTTVIFGNGPGWSSDPRPNLTEVDTSKECFNSVHLRCFGCRCYCFFHQNKYAHLLNHE</sequence>
<evidence type="ECO:0000313" key="5">
    <source>
        <dbReference type="EMBL" id="GFO16251.1"/>
    </source>
</evidence>
<dbReference type="EC" id="3.1.3.1" evidence="1"/>
<evidence type="ECO:0000256" key="1">
    <source>
        <dbReference type="ARBA" id="ARBA00012647"/>
    </source>
</evidence>
<dbReference type="GO" id="GO:0004035">
    <property type="term" value="F:alkaline phosphatase activity"/>
    <property type="evidence" value="ECO:0007669"/>
    <property type="project" value="UniProtKB-EC"/>
</dbReference>
<feature type="binding site" evidence="3">
    <location>
        <position position="206"/>
    </location>
    <ligand>
        <name>Zn(2+)</name>
        <dbReference type="ChEBI" id="CHEBI:29105"/>
        <label>2</label>
    </ligand>
</feature>
<reference evidence="5 6" key="1">
    <citation type="journal article" date="2021" name="Elife">
        <title>Chloroplast acquisition without the gene transfer in kleptoplastic sea slugs, Plakobranchus ocellatus.</title>
        <authorList>
            <person name="Maeda T."/>
            <person name="Takahashi S."/>
            <person name="Yoshida T."/>
            <person name="Shimamura S."/>
            <person name="Takaki Y."/>
            <person name="Nagai Y."/>
            <person name="Toyoda A."/>
            <person name="Suzuki Y."/>
            <person name="Arimoto A."/>
            <person name="Ishii H."/>
            <person name="Satoh N."/>
            <person name="Nishiyama T."/>
            <person name="Hasebe M."/>
            <person name="Maruyama T."/>
            <person name="Minagawa J."/>
            <person name="Obokata J."/>
            <person name="Shigenobu S."/>
        </authorList>
    </citation>
    <scope>NUCLEOTIDE SEQUENCE [LARGE SCALE GENOMIC DNA]</scope>
</reference>
<evidence type="ECO:0000256" key="2">
    <source>
        <dbReference type="ARBA" id="ARBA00022553"/>
    </source>
</evidence>
<dbReference type="SUPFAM" id="SSF53649">
    <property type="entry name" value="Alkaline phosphatase-like"/>
    <property type="match status" value="1"/>
</dbReference>
<comment type="similarity">
    <text evidence="4">Belongs to the alkaline phosphatase family.</text>
</comment>
<evidence type="ECO:0000256" key="4">
    <source>
        <dbReference type="RuleBase" id="RU003946"/>
    </source>
</evidence>
<dbReference type="AlphaFoldDB" id="A0AAV4B718"/>
<dbReference type="InterPro" id="IPR017850">
    <property type="entry name" value="Alkaline_phosphatase_core_sf"/>
</dbReference>
<evidence type="ECO:0000313" key="6">
    <source>
        <dbReference type="Proteomes" id="UP000735302"/>
    </source>
</evidence>
<dbReference type="PANTHER" id="PTHR11596">
    <property type="entry name" value="ALKALINE PHOSPHATASE"/>
    <property type="match status" value="1"/>
</dbReference>
<feature type="binding site" evidence="3">
    <location>
        <position position="169"/>
    </location>
    <ligand>
        <name>Zn(2+)</name>
        <dbReference type="ChEBI" id="CHEBI:29105"/>
        <label>2</label>
    </ligand>
</feature>
<comment type="caution">
    <text evidence="5">The sequence shown here is derived from an EMBL/GenBank/DDBJ whole genome shotgun (WGS) entry which is preliminary data.</text>
</comment>
<keyword evidence="2" id="KW-0597">Phosphoprotein</keyword>
<name>A0AAV4B718_9GAST</name>